<proteinExistence type="predicted"/>
<reference evidence="8" key="1">
    <citation type="journal article" date="2023" name="Commun. Biol.">
        <title>Genome analysis of Parmales, the sister group of diatoms, reveals the evolutionary specialization of diatoms from phago-mixotrophs to photoautotrophs.</title>
        <authorList>
            <person name="Ban H."/>
            <person name="Sato S."/>
            <person name="Yoshikawa S."/>
            <person name="Yamada K."/>
            <person name="Nakamura Y."/>
            <person name="Ichinomiya M."/>
            <person name="Sato N."/>
            <person name="Blanc-Mathieu R."/>
            <person name="Endo H."/>
            <person name="Kuwata A."/>
            <person name="Ogata H."/>
        </authorList>
    </citation>
    <scope>NUCLEOTIDE SEQUENCE [LARGE SCALE GENOMIC DNA]</scope>
    <source>
        <strain evidence="8">NIES 3699</strain>
    </source>
</reference>
<dbReference type="SUPFAM" id="SSF48403">
    <property type="entry name" value="Ankyrin repeat"/>
    <property type="match status" value="1"/>
</dbReference>
<name>A0A9W7EPK4_9STRA</name>
<dbReference type="InterPro" id="IPR002857">
    <property type="entry name" value="Znf_CXXC"/>
</dbReference>
<accession>A0A9W7EPK4</accession>
<dbReference type="InterPro" id="IPR002110">
    <property type="entry name" value="Ankyrin_rpt"/>
</dbReference>
<evidence type="ECO:0000256" key="3">
    <source>
        <dbReference type="ARBA" id="ARBA00022833"/>
    </source>
</evidence>
<evidence type="ECO:0000256" key="4">
    <source>
        <dbReference type="PROSITE-ProRule" id="PRU00023"/>
    </source>
</evidence>
<dbReference type="AlphaFoldDB" id="A0A9W7EPK4"/>
<dbReference type="GO" id="GO:0003677">
    <property type="term" value="F:DNA binding"/>
    <property type="evidence" value="ECO:0007669"/>
    <property type="project" value="InterPro"/>
</dbReference>
<dbReference type="Gene3D" id="1.25.40.20">
    <property type="entry name" value="Ankyrin repeat-containing domain"/>
    <property type="match status" value="1"/>
</dbReference>
<organism evidence="7 8">
    <name type="scientific">Triparma verrucosa</name>
    <dbReference type="NCBI Taxonomy" id="1606542"/>
    <lineage>
        <taxon>Eukaryota</taxon>
        <taxon>Sar</taxon>
        <taxon>Stramenopiles</taxon>
        <taxon>Ochrophyta</taxon>
        <taxon>Bolidophyceae</taxon>
        <taxon>Parmales</taxon>
        <taxon>Triparmaceae</taxon>
        <taxon>Triparma</taxon>
    </lineage>
</organism>
<evidence type="ECO:0000313" key="7">
    <source>
        <dbReference type="EMBL" id="GMH86117.1"/>
    </source>
</evidence>
<feature type="compositionally biased region" description="Low complexity" evidence="5">
    <location>
        <begin position="32"/>
        <end position="45"/>
    </location>
</feature>
<dbReference type="Pfam" id="PF02008">
    <property type="entry name" value="zf-CXXC"/>
    <property type="match status" value="1"/>
</dbReference>
<sequence length="753" mass="86379">METEQIETPTETPTVATTISEQYHMMMDVQQTTTTTTTSSSSSSSIPLNPPNSHLPPQPIVYNKKQTSCGQCPPCLTPNCGTCVHCLDMPKFGGQGKSRQRCKLRKCQNKVIKTKSTQPPPPPSSSLTSMINLQSSYPPLYDPTVSGGPSSNLGREYKCGLCGLPKKGHTCLFDSTQPKPLKPLKPLKPAKAEFNKQYTTMPAFINELVPPEKGEVQTVTLRLYRDPYENTFGFNPRICEYTHENTVKKGVLIEESYMDFQFATFWKQGRGESTRQFRLWAGDVVVGINGNDIEEVVGEDLKGFEGFFRSEYVDLTVFRGCESTIKRRYDVNPIYGIPYYDCDSSDEELSEGGVEITRIEDAREWLKNRKEVWRERRGGGYEEGGEVGERFWEEEDKSSFEEWYSCAKEDWENNYSWNRKTRKALIARYDKGGVTLGREGFDQWLAIRKIGWQVDRIKRKKKRKLEEPAVGTTTASLLHEMTALTHVSNPILKDIVNFSTELQRTSTITNHVYSLDWIFDVNRNSNDDVVFYFMTFLTQFDLLKLCMLSRSTRSQIEERENIWKMKCKSHRRWNLPSRPRKGWFDLYFTKFKTSTLLTRRNSDALLIRFAALLDRGDALSQIQKLVKQSEADWDFDINYTSGSVLDRNGLLNYAVIKKRKNCVKWLVDSKNAWIETADAGGFTPLLNAVYNNDLYFVRYFLSRGSNRNAIGITHSSQGFKAGFEGLKAEQWARKKGFEEVANEIKYGVSKFVR</sequence>
<gene>
    <name evidence="7" type="ORF">TrVE_jg4441</name>
</gene>
<keyword evidence="1" id="KW-0479">Metal-binding</keyword>
<evidence type="ECO:0000256" key="5">
    <source>
        <dbReference type="SAM" id="MobiDB-lite"/>
    </source>
</evidence>
<feature type="domain" description="CXXC-type" evidence="6">
    <location>
        <begin position="62"/>
        <end position="108"/>
    </location>
</feature>
<dbReference type="Pfam" id="PF13637">
    <property type="entry name" value="Ank_4"/>
    <property type="match status" value="1"/>
</dbReference>
<keyword evidence="3" id="KW-0862">Zinc</keyword>
<keyword evidence="2" id="KW-0863">Zinc-finger</keyword>
<dbReference type="SMART" id="SM00248">
    <property type="entry name" value="ANK"/>
    <property type="match status" value="2"/>
</dbReference>
<keyword evidence="8" id="KW-1185">Reference proteome</keyword>
<evidence type="ECO:0000259" key="6">
    <source>
        <dbReference type="PROSITE" id="PS51058"/>
    </source>
</evidence>
<dbReference type="Proteomes" id="UP001165160">
    <property type="component" value="Unassembled WGS sequence"/>
</dbReference>
<dbReference type="GO" id="GO:0008270">
    <property type="term" value="F:zinc ion binding"/>
    <property type="evidence" value="ECO:0007669"/>
    <property type="project" value="UniProtKB-KW"/>
</dbReference>
<evidence type="ECO:0000256" key="1">
    <source>
        <dbReference type="ARBA" id="ARBA00022723"/>
    </source>
</evidence>
<dbReference type="PROSITE" id="PS50088">
    <property type="entry name" value="ANK_REPEAT"/>
    <property type="match status" value="1"/>
</dbReference>
<comment type="caution">
    <text evidence="7">The sequence shown here is derived from an EMBL/GenBank/DDBJ whole genome shotgun (WGS) entry which is preliminary data.</text>
</comment>
<feature type="repeat" description="ANK" evidence="4">
    <location>
        <begin position="680"/>
        <end position="712"/>
    </location>
</feature>
<dbReference type="InterPro" id="IPR036770">
    <property type="entry name" value="Ankyrin_rpt-contain_sf"/>
</dbReference>
<dbReference type="PROSITE" id="PS51058">
    <property type="entry name" value="ZF_CXXC"/>
    <property type="match status" value="1"/>
</dbReference>
<dbReference type="EMBL" id="BRXX01000056">
    <property type="protein sequence ID" value="GMH86117.1"/>
    <property type="molecule type" value="Genomic_DNA"/>
</dbReference>
<feature type="region of interest" description="Disordered" evidence="5">
    <location>
        <begin position="31"/>
        <end position="56"/>
    </location>
</feature>
<keyword evidence="4" id="KW-0040">ANK repeat</keyword>
<protein>
    <recommendedName>
        <fullName evidence="6">CXXC-type domain-containing protein</fullName>
    </recommendedName>
</protein>
<evidence type="ECO:0000313" key="8">
    <source>
        <dbReference type="Proteomes" id="UP001165160"/>
    </source>
</evidence>
<evidence type="ECO:0000256" key="2">
    <source>
        <dbReference type="ARBA" id="ARBA00022771"/>
    </source>
</evidence>